<accession>A0A1V9ZBD5</accession>
<dbReference type="Gene3D" id="3.30.1520.10">
    <property type="entry name" value="Phox-like domain"/>
    <property type="match status" value="1"/>
</dbReference>
<evidence type="ECO:0008006" key="4">
    <source>
        <dbReference type="Google" id="ProtNLM"/>
    </source>
</evidence>
<dbReference type="GO" id="GO:0035091">
    <property type="term" value="F:phosphatidylinositol binding"/>
    <property type="evidence" value="ECO:0007669"/>
    <property type="project" value="InterPro"/>
</dbReference>
<dbReference type="OrthoDB" id="79283at2759"/>
<feature type="region of interest" description="Disordered" evidence="1">
    <location>
        <begin position="194"/>
        <end position="241"/>
    </location>
</feature>
<feature type="compositionally biased region" description="Polar residues" evidence="1">
    <location>
        <begin position="194"/>
        <end position="211"/>
    </location>
</feature>
<dbReference type="EMBL" id="JNBS01002138">
    <property type="protein sequence ID" value="OQR95262.1"/>
    <property type="molecule type" value="Genomic_DNA"/>
</dbReference>
<evidence type="ECO:0000256" key="1">
    <source>
        <dbReference type="SAM" id="MobiDB-lite"/>
    </source>
</evidence>
<dbReference type="SUPFAM" id="SSF64268">
    <property type="entry name" value="PX domain"/>
    <property type="match status" value="1"/>
</dbReference>
<comment type="caution">
    <text evidence="2">The sequence shown here is derived from an EMBL/GenBank/DDBJ whole genome shotgun (WGS) entry which is preliminary data.</text>
</comment>
<proteinExistence type="predicted"/>
<reference evidence="2 3" key="1">
    <citation type="journal article" date="2014" name="Genome Biol. Evol.">
        <title>The secreted proteins of Achlya hypogyna and Thraustotheca clavata identify the ancestral oomycete secretome and reveal gene acquisitions by horizontal gene transfer.</title>
        <authorList>
            <person name="Misner I."/>
            <person name="Blouin N."/>
            <person name="Leonard G."/>
            <person name="Richards T.A."/>
            <person name="Lane C.E."/>
        </authorList>
    </citation>
    <scope>NUCLEOTIDE SEQUENCE [LARGE SCALE GENOMIC DNA]</scope>
    <source>
        <strain evidence="2 3">ATCC 34112</strain>
    </source>
</reference>
<dbReference type="InterPro" id="IPR036871">
    <property type="entry name" value="PX_dom_sf"/>
</dbReference>
<dbReference type="Proteomes" id="UP000243217">
    <property type="component" value="Unassembled WGS sequence"/>
</dbReference>
<keyword evidence="3" id="KW-1185">Reference proteome</keyword>
<evidence type="ECO:0000313" key="3">
    <source>
        <dbReference type="Proteomes" id="UP000243217"/>
    </source>
</evidence>
<feature type="compositionally biased region" description="Polar residues" evidence="1">
    <location>
        <begin position="225"/>
        <end position="241"/>
    </location>
</feature>
<evidence type="ECO:0000313" key="2">
    <source>
        <dbReference type="EMBL" id="OQR95262.1"/>
    </source>
</evidence>
<sequence length="241" mass="27149">MGFLPKWLSTLRTTSTCIDGQPSENVQQEEPIVVNFVGLLLVQGATTKRQVRYLMELICPESRQKTECSKRFSQFLSFRLALLDFLKKTCCCKLCCQVRTCVKTVPFPERHWPTRLCHINGRALPLEKFLQTVLDVSLNFSGCKKSFDGFHDLVSQFIGLPMAFNQKSHPKVLDFQSSLREVLAQTHISENASPILQDATPQTCSGSSQPKGTPLEKYVHESSDNENLPSEDIIQSNPKAL</sequence>
<protein>
    <recommendedName>
        <fullName evidence="4">PX domain-containing protein</fullName>
    </recommendedName>
</protein>
<name>A0A1V9ZBD5_9STRA</name>
<gene>
    <name evidence="2" type="ORF">THRCLA_22168</name>
</gene>
<dbReference type="AlphaFoldDB" id="A0A1V9ZBD5"/>
<organism evidence="2 3">
    <name type="scientific">Thraustotheca clavata</name>
    <dbReference type="NCBI Taxonomy" id="74557"/>
    <lineage>
        <taxon>Eukaryota</taxon>
        <taxon>Sar</taxon>
        <taxon>Stramenopiles</taxon>
        <taxon>Oomycota</taxon>
        <taxon>Saprolegniomycetes</taxon>
        <taxon>Saprolegniales</taxon>
        <taxon>Achlyaceae</taxon>
        <taxon>Thraustotheca</taxon>
    </lineage>
</organism>